<dbReference type="PANTHER" id="PTHR33164">
    <property type="entry name" value="TRANSCRIPTIONAL REGULATOR, MARR FAMILY"/>
    <property type="match status" value="1"/>
</dbReference>
<proteinExistence type="predicted"/>
<dbReference type="PANTHER" id="PTHR33164:SF43">
    <property type="entry name" value="HTH-TYPE TRANSCRIPTIONAL REPRESSOR YETL"/>
    <property type="match status" value="1"/>
</dbReference>
<dbReference type="EMBL" id="WQLB01000002">
    <property type="protein sequence ID" value="MVN85623.1"/>
    <property type="molecule type" value="Genomic_DNA"/>
</dbReference>
<organism evidence="2 3">
    <name type="scientific">Deinococcus arboris</name>
    <dbReference type="NCBI Taxonomy" id="2682977"/>
    <lineage>
        <taxon>Bacteria</taxon>
        <taxon>Thermotogati</taxon>
        <taxon>Deinococcota</taxon>
        <taxon>Deinococci</taxon>
        <taxon>Deinococcales</taxon>
        <taxon>Deinococcaceae</taxon>
        <taxon>Deinococcus</taxon>
    </lineage>
</organism>
<dbReference type="GO" id="GO:0006950">
    <property type="term" value="P:response to stress"/>
    <property type="evidence" value="ECO:0007669"/>
    <property type="project" value="TreeGrafter"/>
</dbReference>
<dbReference type="Gene3D" id="1.10.10.10">
    <property type="entry name" value="Winged helix-like DNA-binding domain superfamily/Winged helix DNA-binding domain"/>
    <property type="match status" value="1"/>
</dbReference>
<dbReference type="AlphaFoldDB" id="A0A7C9M6F7"/>
<dbReference type="PRINTS" id="PR00598">
    <property type="entry name" value="HTHMARR"/>
</dbReference>
<dbReference type="InterPro" id="IPR039422">
    <property type="entry name" value="MarR/SlyA-like"/>
</dbReference>
<evidence type="ECO:0000313" key="3">
    <source>
        <dbReference type="Proteomes" id="UP000483286"/>
    </source>
</evidence>
<evidence type="ECO:0000313" key="2">
    <source>
        <dbReference type="EMBL" id="MVN85623.1"/>
    </source>
</evidence>
<dbReference type="Pfam" id="PF12802">
    <property type="entry name" value="MarR_2"/>
    <property type="match status" value="1"/>
</dbReference>
<gene>
    <name evidence="2" type="ORF">GO986_02475</name>
</gene>
<name>A0A7C9M6F7_9DEIO</name>
<dbReference type="Proteomes" id="UP000483286">
    <property type="component" value="Unassembled WGS sequence"/>
</dbReference>
<reference evidence="2 3" key="1">
    <citation type="submission" date="2019-12" db="EMBL/GenBank/DDBJ databases">
        <title>Deinococcus sp. HMF7620 Genome sequencing and assembly.</title>
        <authorList>
            <person name="Kang H."/>
            <person name="Kim H."/>
            <person name="Joh K."/>
        </authorList>
    </citation>
    <scope>NUCLEOTIDE SEQUENCE [LARGE SCALE GENOMIC DNA]</scope>
    <source>
        <strain evidence="2 3">HMF7620</strain>
    </source>
</reference>
<keyword evidence="3" id="KW-1185">Reference proteome</keyword>
<comment type="caution">
    <text evidence="2">The sequence shown here is derived from an EMBL/GenBank/DDBJ whole genome shotgun (WGS) entry which is preliminary data.</text>
</comment>
<feature type="domain" description="HTH marR-type" evidence="1">
    <location>
        <begin position="17"/>
        <end position="149"/>
    </location>
</feature>
<dbReference type="InterPro" id="IPR036390">
    <property type="entry name" value="WH_DNA-bd_sf"/>
</dbReference>
<dbReference type="InterPro" id="IPR036388">
    <property type="entry name" value="WH-like_DNA-bd_sf"/>
</dbReference>
<dbReference type="GO" id="GO:0003700">
    <property type="term" value="F:DNA-binding transcription factor activity"/>
    <property type="evidence" value="ECO:0007669"/>
    <property type="project" value="InterPro"/>
</dbReference>
<evidence type="ECO:0000259" key="1">
    <source>
        <dbReference type="PROSITE" id="PS50995"/>
    </source>
</evidence>
<accession>A0A7C9M6F7</accession>
<dbReference type="PROSITE" id="PS50995">
    <property type="entry name" value="HTH_MARR_2"/>
    <property type="match status" value="1"/>
</dbReference>
<sequence>MASPATDAPAVLPEDAVARFLGGLWQLNRRLKQLAEPVLAEAGELDLQRFILLRAVERGLVYPKDLSAHLGIIPTQLSRLLESLVARGWLERQLDPEDSRRIRLSLTPPGAALTQQASQAIQQVISAHLQGMGAERLSALLAAIDVLALTDSLPSPITAPRPESE</sequence>
<dbReference type="SUPFAM" id="SSF46785">
    <property type="entry name" value="Winged helix' DNA-binding domain"/>
    <property type="match status" value="1"/>
</dbReference>
<protein>
    <submittedName>
        <fullName evidence="2">MarR family transcriptional regulator</fullName>
    </submittedName>
</protein>
<dbReference type="SMART" id="SM00347">
    <property type="entry name" value="HTH_MARR"/>
    <property type="match status" value="1"/>
</dbReference>
<dbReference type="InterPro" id="IPR000835">
    <property type="entry name" value="HTH_MarR-typ"/>
</dbReference>